<feature type="chain" id="PRO_5041937110" evidence="1">
    <location>
        <begin position="24"/>
        <end position="105"/>
    </location>
</feature>
<keyword evidence="3" id="KW-1185">Reference proteome</keyword>
<feature type="signal peptide" evidence="1">
    <location>
        <begin position="1"/>
        <end position="23"/>
    </location>
</feature>
<name>A0AAD5IBQ1_ACENE</name>
<evidence type="ECO:0000313" key="3">
    <source>
        <dbReference type="Proteomes" id="UP001064489"/>
    </source>
</evidence>
<comment type="caution">
    <text evidence="2">The sequence shown here is derived from an EMBL/GenBank/DDBJ whole genome shotgun (WGS) entry which is preliminary data.</text>
</comment>
<keyword evidence="1" id="KW-0732">Signal</keyword>
<proteinExistence type="predicted"/>
<organism evidence="2 3">
    <name type="scientific">Acer negundo</name>
    <name type="common">Box elder</name>
    <dbReference type="NCBI Taxonomy" id="4023"/>
    <lineage>
        <taxon>Eukaryota</taxon>
        <taxon>Viridiplantae</taxon>
        <taxon>Streptophyta</taxon>
        <taxon>Embryophyta</taxon>
        <taxon>Tracheophyta</taxon>
        <taxon>Spermatophyta</taxon>
        <taxon>Magnoliopsida</taxon>
        <taxon>eudicotyledons</taxon>
        <taxon>Gunneridae</taxon>
        <taxon>Pentapetalae</taxon>
        <taxon>rosids</taxon>
        <taxon>malvids</taxon>
        <taxon>Sapindales</taxon>
        <taxon>Sapindaceae</taxon>
        <taxon>Hippocastanoideae</taxon>
        <taxon>Acereae</taxon>
        <taxon>Acer</taxon>
    </lineage>
</organism>
<dbReference type="EMBL" id="JAJSOW010000106">
    <property type="protein sequence ID" value="KAI9159818.1"/>
    <property type="molecule type" value="Genomic_DNA"/>
</dbReference>
<dbReference type="Proteomes" id="UP001064489">
    <property type="component" value="Chromosome 2"/>
</dbReference>
<evidence type="ECO:0000313" key="2">
    <source>
        <dbReference type="EMBL" id="KAI9159818.1"/>
    </source>
</evidence>
<gene>
    <name evidence="2" type="ORF">LWI28_002197</name>
</gene>
<reference evidence="2" key="1">
    <citation type="journal article" date="2022" name="Plant J.">
        <title>Strategies of tolerance reflected in two North American maple genomes.</title>
        <authorList>
            <person name="McEvoy S.L."/>
            <person name="Sezen U.U."/>
            <person name="Trouern-Trend A."/>
            <person name="McMahon S.M."/>
            <person name="Schaberg P.G."/>
            <person name="Yang J."/>
            <person name="Wegrzyn J.L."/>
            <person name="Swenson N.G."/>
        </authorList>
    </citation>
    <scope>NUCLEOTIDE SEQUENCE</scope>
    <source>
        <strain evidence="2">91603</strain>
    </source>
</reference>
<protein>
    <submittedName>
        <fullName evidence="2">Uncharacterized protein</fullName>
    </submittedName>
</protein>
<dbReference type="AlphaFoldDB" id="A0AAD5IBQ1"/>
<evidence type="ECO:0000256" key="1">
    <source>
        <dbReference type="SAM" id="SignalP"/>
    </source>
</evidence>
<accession>A0AAD5IBQ1</accession>
<sequence length="105" mass="10415">MINWRKSRKKKKLIVVLVSGVEAEEDGCCEETEGGGGGVVPGAALSADKRPAAALIGAGLTGRTAAADGESDVVIASEGISTCKDVAESMYGGNSGGCTVVEGAD</sequence>
<reference evidence="2" key="2">
    <citation type="submission" date="2023-02" db="EMBL/GenBank/DDBJ databases">
        <authorList>
            <person name="Swenson N.G."/>
            <person name="Wegrzyn J.L."/>
            <person name="Mcevoy S.L."/>
        </authorList>
    </citation>
    <scope>NUCLEOTIDE SEQUENCE</scope>
    <source>
        <strain evidence="2">91603</strain>
        <tissue evidence="2">Leaf</tissue>
    </source>
</reference>